<accession>A0A0G1DR01</accession>
<name>A0A0G1DR01_9BACT</name>
<dbReference type="EMBL" id="LCFS01000015">
    <property type="protein sequence ID" value="KKS99992.1"/>
    <property type="molecule type" value="Genomic_DNA"/>
</dbReference>
<reference evidence="1 2" key="1">
    <citation type="journal article" date="2015" name="Nature">
        <title>rRNA introns, odd ribosomes, and small enigmatic genomes across a large radiation of phyla.</title>
        <authorList>
            <person name="Brown C.T."/>
            <person name="Hug L.A."/>
            <person name="Thomas B.C."/>
            <person name="Sharon I."/>
            <person name="Castelle C.J."/>
            <person name="Singh A."/>
            <person name="Wilkins M.J."/>
            <person name="Williams K.H."/>
            <person name="Banfield J.F."/>
        </authorList>
    </citation>
    <scope>NUCLEOTIDE SEQUENCE [LARGE SCALE GENOMIC DNA]</scope>
</reference>
<evidence type="ECO:0000313" key="2">
    <source>
        <dbReference type="Proteomes" id="UP000034646"/>
    </source>
</evidence>
<dbReference type="STRING" id="1618738.UV76_C0015G0009"/>
<protein>
    <submittedName>
        <fullName evidence="1">Uncharacterized protein</fullName>
    </submittedName>
</protein>
<gene>
    <name evidence="1" type="ORF">UV76_C0015G0009</name>
</gene>
<proteinExistence type="predicted"/>
<comment type="caution">
    <text evidence="1">The sequence shown here is derived from an EMBL/GenBank/DDBJ whole genome shotgun (WGS) entry which is preliminary data.</text>
</comment>
<dbReference type="AlphaFoldDB" id="A0A0G1DR01"/>
<dbReference type="Proteomes" id="UP000034646">
    <property type="component" value="Unassembled WGS sequence"/>
</dbReference>
<evidence type="ECO:0000313" key="1">
    <source>
        <dbReference type="EMBL" id="KKS99992.1"/>
    </source>
</evidence>
<sequence>MEALLPFEIQCLELKLTSTKTRAFAGAQQRPGKAQGGRDG</sequence>
<organism evidence="1 2">
    <name type="scientific">Candidatus Nomurabacteria bacterium GW2011_GWA2_43_15</name>
    <dbReference type="NCBI Taxonomy" id="1618738"/>
    <lineage>
        <taxon>Bacteria</taxon>
        <taxon>Candidatus Nomuraibacteriota</taxon>
    </lineage>
</organism>